<dbReference type="RefSeq" id="XP_001227480.1">
    <property type="nucleotide sequence ID" value="XM_001227479.1"/>
</dbReference>
<keyword evidence="3" id="KW-1185">Reference proteome</keyword>
<dbReference type="AlphaFoldDB" id="Q2GR51"/>
<evidence type="ECO:0000313" key="2">
    <source>
        <dbReference type="EMBL" id="EAQ85539.1"/>
    </source>
</evidence>
<dbReference type="Proteomes" id="UP000001056">
    <property type="component" value="Unassembled WGS sequence"/>
</dbReference>
<gene>
    <name evidence="2" type="ORF">CHGG_09553</name>
</gene>
<accession>Q2GR51</accession>
<name>Q2GR51_CHAGB</name>
<evidence type="ECO:0000256" key="1">
    <source>
        <dbReference type="SAM" id="MobiDB-lite"/>
    </source>
</evidence>
<dbReference type="VEuPathDB" id="FungiDB:CHGG_09553"/>
<protein>
    <submittedName>
        <fullName evidence="2">Uncharacterized protein</fullName>
    </submittedName>
</protein>
<reference evidence="3" key="1">
    <citation type="journal article" date="2015" name="Genome Announc.">
        <title>Draft genome sequence of the cellulolytic fungus Chaetomium globosum.</title>
        <authorList>
            <person name="Cuomo C.A."/>
            <person name="Untereiner W.A."/>
            <person name="Ma L.-J."/>
            <person name="Grabherr M."/>
            <person name="Birren B.W."/>
        </authorList>
    </citation>
    <scope>NUCLEOTIDE SEQUENCE [LARGE SCALE GENOMIC DNA]</scope>
    <source>
        <strain evidence="3">ATCC 6205 / CBS 148.51 / DSM 1962 / NBRC 6347 / NRRL 1970</strain>
    </source>
</reference>
<dbReference type="InParanoid" id="Q2GR51"/>
<feature type="region of interest" description="Disordered" evidence="1">
    <location>
        <begin position="77"/>
        <end position="162"/>
    </location>
</feature>
<dbReference type="HOGENOM" id="CLU_771598_0_0_1"/>
<evidence type="ECO:0000313" key="3">
    <source>
        <dbReference type="Proteomes" id="UP000001056"/>
    </source>
</evidence>
<feature type="region of interest" description="Disordered" evidence="1">
    <location>
        <begin position="303"/>
        <end position="359"/>
    </location>
</feature>
<feature type="compositionally biased region" description="Basic residues" evidence="1">
    <location>
        <begin position="333"/>
        <end position="359"/>
    </location>
</feature>
<dbReference type="GeneID" id="4394691"/>
<organism evidence="2 3">
    <name type="scientific">Chaetomium globosum (strain ATCC 6205 / CBS 148.51 / DSM 1962 / NBRC 6347 / NRRL 1970)</name>
    <name type="common">Soil fungus</name>
    <dbReference type="NCBI Taxonomy" id="306901"/>
    <lineage>
        <taxon>Eukaryota</taxon>
        <taxon>Fungi</taxon>
        <taxon>Dikarya</taxon>
        <taxon>Ascomycota</taxon>
        <taxon>Pezizomycotina</taxon>
        <taxon>Sordariomycetes</taxon>
        <taxon>Sordariomycetidae</taxon>
        <taxon>Sordariales</taxon>
        <taxon>Chaetomiaceae</taxon>
        <taxon>Chaetomium</taxon>
    </lineage>
</organism>
<sequence length="359" mass="39311">MVFAATTSTRQAILRIQGLISTLVSMRRKSVTKARGVGMTRVWYSSGLAMAARRRDVRARHKRLSWQASQSAHWWPASRNSHVPESRRAKRVVNGGAGTKASAMGRSSSVGRRSRDWQSWLGGSGTGAAGPPRETGDVIGGGQESSAQGAGAPSEPHQRSSQTVVIHAMGCQEEKLEIGRGKTAAWALQPALFGGRSKRVRLWARTPCRLADIAPVWSFLLHALPQILPQCSIGHGNPRPDLGAAVVVRFGPLKVAHSGSGMETGRLPTAAEPGRTQRSRSRFSRCYSFIWFAGWRVGRQQRGELPNQHQSERRSNPPSEVVVTARTDTRVFVMRKGRHAGGQKGTKHQASRCRSRRRQ</sequence>
<proteinExistence type="predicted"/>
<feature type="compositionally biased region" description="Low complexity" evidence="1">
    <location>
        <begin position="144"/>
        <end position="155"/>
    </location>
</feature>
<dbReference type="EMBL" id="CH408034">
    <property type="protein sequence ID" value="EAQ85539.1"/>
    <property type="molecule type" value="Genomic_DNA"/>
</dbReference>